<feature type="compositionally biased region" description="Gly residues" evidence="1">
    <location>
        <begin position="299"/>
        <end position="315"/>
    </location>
</feature>
<sequence length="315" mass="33989">MPLLRAEAERLSNNTLISGIITEIIDRDDLFSILPFVKVNSKAYVYNRENTLAGASWLDPNDTVTESASTFTEVVAKLRILIGDVDVDKFLQATMSDHNNQLAIQIAKKAKGMGREFSKVLIQGNSTTNAKQFDGIAKLVTSDQTIDGKASALNFAMLDELLDKVPNGADVLVMNRPTIRAYRQILRATSGTDAVMQMLPAFGHHMLVHQGMPILMNEFIPMETDGTCQIYALRANELDGLHGLYGGENAGIVVENIGTVQNKDAIRTRLKWYCGLALKSTKSLACLKNVQIGEKPTTGGSGSTGGNQGGTGGGN</sequence>
<organism evidence="2">
    <name type="scientific">Siphoviridae sp. ctmpG14</name>
    <dbReference type="NCBI Taxonomy" id="2825654"/>
    <lineage>
        <taxon>Viruses</taxon>
        <taxon>Duplodnaviria</taxon>
        <taxon>Heunggongvirae</taxon>
        <taxon>Uroviricota</taxon>
        <taxon>Caudoviricetes</taxon>
    </lineage>
</organism>
<evidence type="ECO:0000256" key="1">
    <source>
        <dbReference type="SAM" id="MobiDB-lite"/>
    </source>
</evidence>
<dbReference type="EMBL" id="BK015384">
    <property type="protein sequence ID" value="DAE04111.1"/>
    <property type="molecule type" value="Genomic_DNA"/>
</dbReference>
<dbReference type="NCBIfam" id="NF045672">
    <property type="entry name" value="MCP_gp7_epsi_15"/>
    <property type="match status" value="1"/>
</dbReference>
<proteinExistence type="predicted"/>
<dbReference type="SUPFAM" id="SSF56563">
    <property type="entry name" value="Major capsid protein gp5"/>
    <property type="match status" value="1"/>
</dbReference>
<accession>A0A8S5PAA7</accession>
<feature type="region of interest" description="Disordered" evidence="1">
    <location>
        <begin position="295"/>
        <end position="315"/>
    </location>
</feature>
<evidence type="ECO:0000313" key="2">
    <source>
        <dbReference type="EMBL" id="DAE04111.1"/>
    </source>
</evidence>
<reference evidence="2" key="1">
    <citation type="journal article" date="2021" name="Proc. Natl. Acad. Sci. U.S.A.">
        <title>A Catalog of Tens of Thousands of Viruses from Human Metagenomes Reveals Hidden Associations with Chronic Diseases.</title>
        <authorList>
            <person name="Tisza M.J."/>
            <person name="Buck C.B."/>
        </authorList>
    </citation>
    <scope>NUCLEOTIDE SEQUENCE</scope>
    <source>
        <strain evidence="2">CtmpG14</strain>
    </source>
</reference>
<protein>
    <submittedName>
        <fullName evidence="2">Major capsid protein</fullName>
    </submittedName>
</protein>
<name>A0A8S5PAA7_9CAUD</name>
<dbReference type="InterPro" id="IPR048813">
    <property type="entry name" value="GP7-like"/>
</dbReference>
<dbReference type="Pfam" id="PF17236">
    <property type="entry name" value="SU10_MCP"/>
    <property type="match status" value="1"/>
</dbReference>
<dbReference type="InterPro" id="IPR035198">
    <property type="entry name" value="SU10_MCP"/>
</dbReference>